<dbReference type="AlphaFoldDB" id="A0A7X2LRY3"/>
<evidence type="ECO:0000313" key="2">
    <source>
        <dbReference type="Proteomes" id="UP000446768"/>
    </source>
</evidence>
<organism evidence="1 2">
    <name type="scientific">Pseudoduganella rivuli</name>
    <dbReference type="NCBI Taxonomy" id="2666085"/>
    <lineage>
        <taxon>Bacteria</taxon>
        <taxon>Pseudomonadati</taxon>
        <taxon>Pseudomonadota</taxon>
        <taxon>Betaproteobacteria</taxon>
        <taxon>Burkholderiales</taxon>
        <taxon>Oxalobacteraceae</taxon>
        <taxon>Telluria group</taxon>
        <taxon>Pseudoduganella</taxon>
    </lineage>
</organism>
<evidence type="ECO:0000313" key="1">
    <source>
        <dbReference type="EMBL" id="MRV70397.1"/>
    </source>
</evidence>
<reference evidence="1 2" key="1">
    <citation type="submission" date="2019-11" db="EMBL/GenBank/DDBJ databases">
        <title>Novel species isolated from a subtropical stream in China.</title>
        <authorList>
            <person name="Lu H."/>
        </authorList>
    </citation>
    <scope>NUCLEOTIDE SEQUENCE [LARGE SCALE GENOMIC DNA]</scope>
    <source>
        <strain evidence="1 2">FT92W</strain>
    </source>
</reference>
<sequence length="73" mass="8500">MLDKNHRRWKELATGTFSLATDNFGLQMFLTRSISRFSKPQPPGELEKTAAEIHSFFIKYERLLAREISLISK</sequence>
<name>A0A7X2LRY3_9BURK</name>
<keyword evidence="2" id="KW-1185">Reference proteome</keyword>
<gene>
    <name evidence="1" type="ORF">GJ700_01505</name>
</gene>
<dbReference type="Proteomes" id="UP000446768">
    <property type="component" value="Unassembled WGS sequence"/>
</dbReference>
<proteinExistence type="predicted"/>
<protein>
    <submittedName>
        <fullName evidence="1">Uncharacterized protein</fullName>
    </submittedName>
</protein>
<accession>A0A7X2LRY3</accession>
<dbReference type="RefSeq" id="WP_154370877.1">
    <property type="nucleotide sequence ID" value="NZ_WKJJ01000001.1"/>
</dbReference>
<comment type="caution">
    <text evidence="1">The sequence shown here is derived from an EMBL/GenBank/DDBJ whole genome shotgun (WGS) entry which is preliminary data.</text>
</comment>
<dbReference type="EMBL" id="WKJJ01000001">
    <property type="protein sequence ID" value="MRV70397.1"/>
    <property type="molecule type" value="Genomic_DNA"/>
</dbReference>